<dbReference type="Proteomes" id="UP000316659">
    <property type="component" value="Unassembled WGS sequence"/>
</dbReference>
<sequence length="308" mass="32766">MVPITPSRPGSWHPSPLLRPVADRGGRPLVVGHRGNSSVAPQNTLAAFEAAWRAGADAIELDVHLTGDRQVVVLHDDVVDETTDGTGRVDGLALAEVRALDAGSSFSRAFAGQRVPTFAEVTRFAVARPGVGLLVELKGLWTVEDVLLVTQQVDDAGLADRVVVQSFWPPTVAALRDAAGHLDRALLLALHPDSLAELVEVCADLGVVACNPEVALLAHEPGLVETLRGAGLRVHVWTANTTDEWEDLLTQGVDAIMTDRPDRLVGWLDARFDGRVDASADSRPDADPADARAALDGWGARRRPSVDG</sequence>
<evidence type="ECO:0000259" key="2">
    <source>
        <dbReference type="PROSITE" id="PS51704"/>
    </source>
</evidence>
<accession>A0A4Y4DX95</accession>
<feature type="domain" description="GP-PDE" evidence="2">
    <location>
        <begin position="28"/>
        <end position="268"/>
    </location>
</feature>
<dbReference type="Gene3D" id="3.20.20.190">
    <property type="entry name" value="Phosphatidylinositol (PI) phosphodiesterase"/>
    <property type="match status" value="1"/>
</dbReference>
<organism evidence="3 4">
    <name type="scientific">Cellulosimicrobium cellulans</name>
    <name type="common">Arthrobacter luteus</name>
    <dbReference type="NCBI Taxonomy" id="1710"/>
    <lineage>
        <taxon>Bacteria</taxon>
        <taxon>Bacillati</taxon>
        <taxon>Actinomycetota</taxon>
        <taxon>Actinomycetes</taxon>
        <taxon>Micrococcales</taxon>
        <taxon>Promicromonosporaceae</taxon>
        <taxon>Cellulosimicrobium</taxon>
    </lineage>
</organism>
<dbReference type="AlphaFoldDB" id="A0A4Y4DX95"/>
<protein>
    <submittedName>
        <fullName evidence="3">Glycerophosphodiester phosphodiesterase</fullName>
    </submittedName>
</protein>
<dbReference type="GO" id="GO:0006629">
    <property type="term" value="P:lipid metabolic process"/>
    <property type="evidence" value="ECO:0007669"/>
    <property type="project" value="InterPro"/>
</dbReference>
<proteinExistence type="predicted"/>
<dbReference type="InterPro" id="IPR017946">
    <property type="entry name" value="PLC-like_Pdiesterase_TIM-brl"/>
</dbReference>
<dbReference type="PROSITE" id="PS51704">
    <property type="entry name" value="GP_PDE"/>
    <property type="match status" value="1"/>
</dbReference>
<dbReference type="PANTHER" id="PTHR46211:SF1">
    <property type="entry name" value="GLYCEROPHOSPHODIESTER PHOSPHODIESTERASE, CYTOPLASMIC"/>
    <property type="match status" value="1"/>
</dbReference>
<dbReference type="InterPro" id="IPR030395">
    <property type="entry name" value="GP_PDE_dom"/>
</dbReference>
<feature type="region of interest" description="Disordered" evidence="1">
    <location>
        <begin position="277"/>
        <end position="308"/>
    </location>
</feature>
<dbReference type="EMBL" id="BJNZ01000010">
    <property type="protein sequence ID" value="GED10022.1"/>
    <property type="molecule type" value="Genomic_DNA"/>
</dbReference>
<gene>
    <name evidence="3" type="ORF">CCE02nite_20210</name>
</gene>
<dbReference type="GO" id="GO:0008081">
    <property type="term" value="F:phosphoric diester hydrolase activity"/>
    <property type="evidence" value="ECO:0007669"/>
    <property type="project" value="InterPro"/>
</dbReference>
<dbReference type="PANTHER" id="PTHR46211">
    <property type="entry name" value="GLYCEROPHOSPHORYL DIESTER PHOSPHODIESTERASE"/>
    <property type="match status" value="1"/>
</dbReference>
<evidence type="ECO:0000313" key="3">
    <source>
        <dbReference type="EMBL" id="GED10022.1"/>
    </source>
</evidence>
<dbReference type="SUPFAM" id="SSF51695">
    <property type="entry name" value="PLC-like phosphodiesterases"/>
    <property type="match status" value="1"/>
</dbReference>
<dbReference type="RefSeq" id="WP_141389497.1">
    <property type="nucleotide sequence ID" value="NZ_BJNZ01000010.1"/>
</dbReference>
<comment type="caution">
    <text evidence="3">The sequence shown here is derived from an EMBL/GenBank/DDBJ whole genome shotgun (WGS) entry which is preliminary data.</text>
</comment>
<evidence type="ECO:0000313" key="4">
    <source>
        <dbReference type="Proteomes" id="UP000316659"/>
    </source>
</evidence>
<reference evidence="3 4" key="1">
    <citation type="submission" date="2019-06" db="EMBL/GenBank/DDBJ databases">
        <title>Whole genome shotgun sequence of Cellulosimicrobium cellulans NBRC 15516.</title>
        <authorList>
            <person name="Hosoyama A."/>
            <person name="Uohara A."/>
            <person name="Ohji S."/>
            <person name="Ichikawa N."/>
        </authorList>
    </citation>
    <scope>NUCLEOTIDE SEQUENCE [LARGE SCALE GENOMIC DNA]</scope>
    <source>
        <strain evidence="3 4">NBRC 15516</strain>
    </source>
</reference>
<name>A0A4Y4DX95_CELCE</name>
<evidence type="ECO:0000256" key="1">
    <source>
        <dbReference type="SAM" id="MobiDB-lite"/>
    </source>
</evidence>
<dbReference type="Pfam" id="PF03009">
    <property type="entry name" value="GDPD"/>
    <property type="match status" value="1"/>
</dbReference>
<feature type="compositionally biased region" description="Basic and acidic residues" evidence="1">
    <location>
        <begin position="277"/>
        <end position="290"/>
    </location>
</feature>